<accession>A0A834JBA0</accession>
<comment type="caution">
    <text evidence="8">The sequence shown here is derived from an EMBL/GenBank/DDBJ whole genome shotgun (WGS) entry which is preliminary data.</text>
</comment>
<dbReference type="NCBIfam" id="TIGR00175">
    <property type="entry name" value="mito_nad_idh"/>
    <property type="match status" value="1"/>
</dbReference>
<name>A0A834JBA0_VESVU</name>
<evidence type="ECO:0000256" key="6">
    <source>
        <dbReference type="SAM" id="Coils"/>
    </source>
</evidence>
<dbReference type="PANTHER" id="PTHR11835:SF60">
    <property type="entry name" value="ISOCITRATE DEHYDROGENASE [NAD] SUBUNIT, MITOCHONDRIAL"/>
    <property type="match status" value="1"/>
</dbReference>
<feature type="coiled-coil region" evidence="6">
    <location>
        <begin position="38"/>
        <end position="65"/>
    </location>
</feature>
<evidence type="ECO:0000259" key="7">
    <source>
        <dbReference type="SMART" id="SM01329"/>
    </source>
</evidence>
<dbReference type="Proteomes" id="UP000614350">
    <property type="component" value="Unassembled WGS sequence"/>
</dbReference>
<dbReference type="InterPro" id="IPR024084">
    <property type="entry name" value="IsoPropMal-DH-like_dom"/>
</dbReference>
<feature type="domain" description="Isopropylmalate dehydrogenase-like" evidence="7">
    <location>
        <begin position="113"/>
        <end position="435"/>
    </location>
</feature>
<dbReference type="InterPro" id="IPR004434">
    <property type="entry name" value="Isocitrate_DH_NAD"/>
</dbReference>
<dbReference type="FunFam" id="3.40.718.10:FF:000001">
    <property type="entry name" value="Isocitrate dehydrogenase [NAD] subunit, mitochondrial"/>
    <property type="match status" value="1"/>
</dbReference>
<evidence type="ECO:0000256" key="2">
    <source>
        <dbReference type="ARBA" id="ARBA00007769"/>
    </source>
</evidence>
<evidence type="ECO:0000313" key="9">
    <source>
        <dbReference type="Proteomes" id="UP000614350"/>
    </source>
</evidence>
<comment type="subcellular location">
    <subcellularLocation>
        <location evidence="1">Mitochondrion</location>
    </subcellularLocation>
</comment>
<evidence type="ECO:0000256" key="1">
    <source>
        <dbReference type="ARBA" id="ARBA00004173"/>
    </source>
</evidence>
<reference evidence="8" key="1">
    <citation type="journal article" date="2020" name="G3 (Bethesda)">
        <title>High-Quality Assemblies for Three Invasive Social Wasps from the &lt;i&gt;Vespula&lt;/i&gt; Genus.</title>
        <authorList>
            <person name="Harrop T.W.R."/>
            <person name="Guhlin J."/>
            <person name="McLaughlin G.M."/>
            <person name="Permina E."/>
            <person name="Stockwell P."/>
            <person name="Gilligan J."/>
            <person name="Le Lec M.F."/>
            <person name="Gruber M.A.M."/>
            <person name="Quinn O."/>
            <person name="Lovegrove M."/>
            <person name="Duncan E.J."/>
            <person name="Remnant E.J."/>
            <person name="Van Eeckhoven J."/>
            <person name="Graham B."/>
            <person name="Knapp R.A."/>
            <person name="Langford K.W."/>
            <person name="Kronenberg Z."/>
            <person name="Press M.O."/>
            <person name="Eacker S.M."/>
            <person name="Wilson-Rankin E.E."/>
            <person name="Purcell J."/>
            <person name="Lester P.J."/>
            <person name="Dearden P.K."/>
        </authorList>
    </citation>
    <scope>NUCLEOTIDE SEQUENCE</scope>
    <source>
        <strain evidence="8">Marl-1</strain>
    </source>
</reference>
<dbReference type="Gene3D" id="3.40.718.10">
    <property type="entry name" value="Isopropylmalate Dehydrogenase"/>
    <property type="match status" value="1"/>
</dbReference>
<keyword evidence="3" id="KW-0816">Tricarboxylic acid cycle</keyword>
<evidence type="ECO:0000313" key="8">
    <source>
        <dbReference type="EMBL" id="KAF7385224.1"/>
    </source>
</evidence>
<proteinExistence type="inferred from homology"/>
<keyword evidence="5" id="KW-0496">Mitochondrion</keyword>
<dbReference type="SUPFAM" id="SSF53659">
    <property type="entry name" value="Isocitrate/Isopropylmalate dehydrogenase-like"/>
    <property type="match status" value="1"/>
</dbReference>
<keyword evidence="6" id="KW-0175">Coiled coil</keyword>
<protein>
    <recommendedName>
        <fullName evidence="7">Isopropylmalate dehydrogenase-like domain-containing protein</fullName>
    </recommendedName>
</protein>
<evidence type="ECO:0000256" key="3">
    <source>
        <dbReference type="ARBA" id="ARBA00022532"/>
    </source>
</evidence>
<dbReference type="GO" id="GO:0006102">
    <property type="term" value="P:isocitrate metabolic process"/>
    <property type="evidence" value="ECO:0007669"/>
    <property type="project" value="TreeGrafter"/>
</dbReference>
<organism evidence="8 9">
    <name type="scientific">Vespula vulgaris</name>
    <name type="common">Yellow jacket</name>
    <name type="synonym">Wasp</name>
    <dbReference type="NCBI Taxonomy" id="7454"/>
    <lineage>
        <taxon>Eukaryota</taxon>
        <taxon>Metazoa</taxon>
        <taxon>Ecdysozoa</taxon>
        <taxon>Arthropoda</taxon>
        <taxon>Hexapoda</taxon>
        <taxon>Insecta</taxon>
        <taxon>Pterygota</taxon>
        <taxon>Neoptera</taxon>
        <taxon>Endopterygota</taxon>
        <taxon>Hymenoptera</taxon>
        <taxon>Apocrita</taxon>
        <taxon>Aculeata</taxon>
        <taxon>Vespoidea</taxon>
        <taxon>Vespidae</taxon>
        <taxon>Vespinae</taxon>
        <taxon>Vespula</taxon>
    </lineage>
</organism>
<sequence length="444" mass="49342">MVRNFIKPNLCFYLTSRIFHYKSEADLTLIPTPQTILVSIAEGSLEHFENRIAKYNKKFEMAARSVLRYLQSKTVIHQIHRCASQSAFEIQHKTPTIKKTMPIPKAHYGGRHTVTLLPGAGIGPELMGYVKEVFRYAGVPVDFEDIDIDPNADNNDDLDYAITSIRRNGVALKGNIETHSTEADVLSRNVALRNELDLYVNVLHCVSYPGVNSRQKNIDIVIVRQNTEGEYAMLEHESVNGVVESMKVITSSNSERVARYAFEYAKRNGRKKVTTVHKANIMKLSDGLFLEISRDVAKDYPDIVHNDMIIDNTCMQLVSNPHQFDVVLTTNLYGAIVSNVVCGLLGGAGLLAGKNYGDHYTIFEPGTRNTGTSIAGKNIANPIAMLNAGVDMLRHLGHKDHAILIQNAINKTINQGVQTRDLGGQATSREVVDTIMKHIKIASD</sequence>
<dbReference type="GO" id="GO:0005739">
    <property type="term" value="C:mitochondrion"/>
    <property type="evidence" value="ECO:0007669"/>
    <property type="project" value="UniProtKB-SubCell"/>
</dbReference>
<comment type="similarity">
    <text evidence="2">Belongs to the isocitrate and isopropylmalate dehydrogenases family.</text>
</comment>
<dbReference type="GO" id="GO:0006099">
    <property type="term" value="P:tricarboxylic acid cycle"/>
    <property type="evidence" value="ECO:0007669"/>
    <property type="project" value="UniProtKB-KW"/>
</dbReference>
<dbReference type="Pfam" id="PF00180">
    <property type="entry name" value="Iso_dh"/>
    <property type="match status" value="1"/>
</dbReference>
<dbReference type="EMBL" id="JACSEA010000015">
    <property type="protein sequence ID" value="KAF7385224.1"/>
    <property type="molecule type" value="Genomic_DNA"/>
</dbReference>
<evidence type="ECO:0000256" key="5">
    <source>
        <dbReference type="ARBA" id="ARBA00023128"/>
    </source>
</evidence>
<gene>
    <name evidence="8" type="ORF">HZH66_012310</name>
</gene>
<keyword evidence="9" id="KW-1185">Reference proteome</keyword>
<evidence type="ECO:0000256" key="4">
    <source>
        <dbReference type="ARBA" id="ARBA00022946"/>
    </source>
</evidence>
<dbReference type="AlphaFoldDB" id="A0A834JBA0"/>
<keyword evidence="4" id="KW-0809">Transit peptide</keyword>
<dbReference type="PANTHER" id="PTHR11835">
    <property type="entry name" value="DECARBOXYLATING DEHYDROGENASES-ISOCITRATE, ISOPROPYLMALATE, TARTRATE"/>
    <property type="match status" value="1"/>
</dbReference>
<dbReference type="SMART" id="SM01329">
    <property type="entry name" value="Iso_dh"/>
    <property type="match status" value="1"/>
</dbReference>